<dbReference type="InterPro" id="IPR016039">
    <property type="entry name" value="Thiolase-like"/>
</dbReference>
<dbReference type="EMBL" id="JABFHI010000002">
    <property type="protein sequence ID" value="NOG31311.1"/>
    <property type="molecule type" value="Genomic_DNA"/>
</dbReference>
<dbReference type="SMART" id="SM00825">
    <property type="entry name" value="PKS_KS"/>
    <property type="match status" value="1"/>
</dbReference>
<evidence type="ECO:0000256" key="4">
    <source>
        <dbReference type="RuleBase" id="RU003694"/>
    </source>
</evidence>
<dbReference type="SUPFAM" id="SSF53901">
    <property type="entry name" value="Thiolase-like"/>
    <property type="match status" value="2"/>
</dbReference>
<accession>A0A7Y3TW25</accession>
<dbReference type="Proteomes" id="UP000588806">
    <property type="component" value="Unassembled WGS sequence"/>
</dbReference>
<dbReference type="PANTHER" id="PTHR11712:SF336">
    <property type="entry name" value="3-OXOACYL-[ACYL-CARRIER-PROTEIN] SYNTHASE, MITOCHONDRIAL"/>
    <property type="match status" value="1"/>
</dbReference>
<dbReference type="InterPro" id="IPR014031">
    <property type="entry name" value="Ketoacyl_synth_C"/>
</dbReference>
<reference evidence="6 7" key="1">
    <citation type="submission" date="2020-05" db="EMBL/GenBank/DDBJ databases">
        <authorList>
            <person name="Ruan W."/>
            <person name="Jeon C.O."/>
            <person name="Chun B.H."/>
        </authorList>
    </citation>
    <scope>NUCLEOTIDE SEQUENCE [LARGE SCALE GENOMIC DNA]</scope>
    <source>
        <strain evidence="6 7">TBZ9</strain>
    </source>
</reference>
<feature type="domain" description="Ketosynthase family 3 (KS3)" evidence="5">
    <location>
        <begin position="1"/>
        <end position="526"/>
    </location>
</feature>
<dbReference type="GO" id="GO:0005829">
    <property type="term" value="C:cytosol"/>
    <property type="evidence" value="ECO:0007669"/>
    <property type="project" value="TreeGrafter"/>
</dbReference>
<keyword evidence="3 4" id="KW-0808">Transferase</keyword>
<gene>
    <name evidence="6" type="ORF">HLB35_05185</name>
</gene>
<dbReference type="InterPro" id="IPR000794">
    <property type="entry name" value="Beta-ketoacyl_synthase"/>
</dbReference>
<dbReference type="RefSeq" id="WP_171702155.1">
    <property type="nucleotide sequence ID" value="NZ_JABFHI010000002.1"/>
</dbReference>
<keyword evidence="7" id="KW-1185">Reference proteome</keyword>
<comment type="caution">
    <text evidence="6">The sequence shown here is derived from an EMBL/GenBank/DDBJ whole genome shotgun (WGS) entry which is preliminary data.</text>
</comment>
<dbReference type="GO" id="GO:0006633">
    <property type="term" value="P:fatty acid biosynthetic process"/>
    <property type="evidence" value="ECO:0007669"/>
    <property type="project" value="TreeGrafter"/>
</dbReference>
<sequence>MGGINPAGRTSGHQAFRRTVLDALPAEQQRQTLHSLAALMRLDTSAEGTPMPDAELRDAVLRHTLIRRNEDPRFNAPGMPANRRASMTLDTPLRFELRRRELPDHLPAHWQVRELDSRRVEVSVPAGDFNVLLPDRQMPRVCAAGQLPSGFDPAALYRSVHHPRGLSMAIFSASDCLGASGFEWESLRQQLDPDQIAVYAGNSIGQLDEQGWGGLLKSLVSGQRATSKQMPLGYGQMPADFLNAYVLGSVGGTGAALGACASFLYNLRLGIDDIRAGRRRVVMVGTADAPITPEIIEGFRAMGALADDESLKALDAISLLSDTDYQRACRPFARNCGFTMAESSQFVMLMDDGLALETGADILGAVPEVFVNADGYKRSISAPGIGNYITLGKAASLVRNILGEQALQQRTYLHAHGTSTPKNRITESHVFDEIARANGITQWPVVAVKAFVGHSQGSAAGDQLVSALGSFAYKLLPGIPTLDAVADDVYAERLSFSSTSRAFKADATFINAKGFGGNNATGVVLSPDVTERLLVQRHGEAAVSAWKTRRDSVLSAAADYLSQADLGHYQPRYQFGEQVLEGPELEIHADHITIPGYQQAVSLNVDNPFGQLSDPFFEDPSPEDASS</sequence>
<evidence type="ECO:0000256" key="3">
    <source>
        <dbReference type="ARBA" id="ARBA00022679"/>
    </source>
</evidence>
<dbReference type="InterPro" id="IPR047224">
    <property type="entry name" value="FAS_alpha_su_C"/>
</dbReference>
<dbReference type="CDD" id="cd00828">
    <property type="entry name" value="elong_cond_enzymes"/>
    <property type="match status" value="1"/>
</dbReference>
<evidence type="ECO:0000256" key="2">
    <source>
        <dbReference type="ARBA" id="ARBA00008467"/>
    </source>
</evidence>
<comment type="pathway">
    <text evidence="1">Lipid metabolism; fatty acid biosynthesis.</text>
</comment>
<dbReference type="Pfam" id="PF02801">
    <property type="entry name" value="Ketoacyl-synt_C"/>
    <property type="match status" value="1"/>
</dbReference>
<dbReference type="PROSITE" id="PS52004">
    <property type="entry name" value="KS3_2"/>
    <property type="match status" value="1"/>
</dbReference>
<dbReference type="AlphaFoldDB" id="A0A7Y3TW25"/>
<dbReference type="Gene3D" id="3.40.47.10">
    <property type="match status" value="1"/>
</dbReference>
<protein>
    <submittedName>
        <fullName evidence="6">Beta-ketoacyl synthase</fullName>
    </submittedName>
</protein>
<evidence type="ECO:0000256" key="1">
    <source>
        <dbReference type="ARBA" id="ARBA00005194"/>
    </source>
</evidence>
<evidence type="ECO:0000313" key="7">
    <source>
        <dbReference type="Proteomes" id="UP000588806"/>
    </source>
</evidence>
<reference evidence="6 7" key="2">
    <citation type="submission" date="2020-06" db="EMBL/GenBank/DDBJ databases">
        <title>Halomonas songnenensis sp. nov., a moderately halophilic bacterium isolated from saline and alkaline soils.</title>
        <authorList>
            <person name="Jiang J."/>
            <person name="Pan Y."/>
        </authorList>
    </citation>
    <scope>NUCLEOTIDE SEQUENCE [LARGE SCALE GENOMIC DNA]</scope>
    <source>
        <strain evidence="6 7">TBZ9</strain>
    </source>
</reference>
<dbReference type="PANTHER" id="PTHR11712">
    <property type="entry name" value="POLYKETIDE SYNTHASE-RELATED"/>
    <property type="match status" value="1"/>
</dbReference>
<proteinExistence type="inferred from homology"/>
<dbReference type="InterPro" id="IPR020841">
    <property type="entry name" value="PKS_Beta-ketoAc_synthase_dom"/>
</dbReference>
<name>A0A7Y3TW25_9GAMM</name>
<evidence type="ECO:0000259" key="5">
    <source>
        <dbReference type="PROSITE" id="PS52004"/>
    </source>
</evidence>
<organism evidence="6 7">
    <name type="scientific">Vreelandella azerica</name>
    <dbReference type="NCBI Taxonomy" id="2732867"/>
    <lineage>
        <taxon>Bacteria</taxon>
        <taxon>Pseudomonadati</taxon>
        <taxon>Pseudomonadota</taxon>
        <taxon>Gammaproteobacteria</taxon>
        <taxon>Oceanospirillales</taxon>
        <taxon>Halomonadaceae</taxon>
        <taxon>Vreelandella</taxon>
    </lineage>
</organism>
<dbReference type="InterPro" id="IPR014030">
    <property type="entry name" value="Ketoacyl_synth_N"/>
</dbReference>
<dbReference type="GO" id="GO:0004315">
    <property type="term" value="F:3-oxoacyl-[acyl-carrier-protein] synthase activity"/>
    <property type="evidence" value="ECO:0007669"/>
    <property type="project" value="TreeGrafter"/>
</dbReference>
<evidence type="ECO:0000313" key="6">
    <source>
        <dbReference type="EMBL" id="NOG31311.1"/>
    </source>
</evidence>
<dbReference type="Pfam" id="PF00109">
    <property type="entry name" value="ketoacyl-synt"/>
    <property type="match status" value="1"/>
</dbReference>
<comment type="similarity">
    <text evidence="2 4">Belongs to the thiolase-like superfamily. Beta-ketoacyl-ACP synthases family.</text>
</comment>